<dbReference type="OrthoDB" id="8778452at2"/>
<proteinExistence type="predicted"/>
<reference evidence="1 2" key="1">
    <citation type="submission" date="2015-11" db="EMBL/GenBank/DDBJ databases">
        <title>Exploring the genomic traits of fungus-feeding bacterial genus Collimonas.</title>
        <authorList>
            <person name="Song C."/>
            <person name="Schmidt R."/>
            <person name="de Jager V."/>
            <person name="Krzyzanowska D."/>
            <person name="Jongedijk E."/>
            <person name="Cankar K."/>
            <person name="Beekwilder J."/>
            <person name="van Veen A."/>
            <person name="de Boer W."/>
            <person name="van Veen J.A."/>
            <person name="Garbeva P."/>
        </authorList>
    </citation>
    <scope>NUCLEOTIDE SEQUENCE [LARGE SCALE GENOMIC DNA]</scope>
    <source>
        <strain evidence="1 2">Ter6</strain>
    </source>
</reference>
<sequence>MKLTYWVAAHLDGDKTDAVIARTKHDCEQKILTFENPAEYGQPVKKSFLYGDVFDLFEMATAKDGGRGMG</sequence>
<dbReference type="Proteomes" id="UP000072421">
    <property type="component" value="Chromosome"/>
</dbReference>
<organism evidence="1">
    <name type="scientific">Collimonas fungivorans</name>
    <dbReference type="NCBI Taxonomy" id="158899"/>
    <lineage>
        <taxon>Bacteria</taxon>
        <taxon>Pseudomonadati</taxon>
        <taxon>Pseudomonadota</taxon>
        <taxon>Betaproteobacteria</taxon>
        <taxon>Burkholderiales</taxon>
        <taxon>Oxalobacteraceae</taxon>
        <taxon>Collimonas</taxon>
    </lineage>
</organism>
<dbReference type="AlphaFoldDB" id="A0A127PFD7"/>
<evidence type="ECO:0000313" key="1">
    <source>
        <dbReference type="EMBL" id="AMO96522.1"/>
    </source>
</evidence>
<evidence type="ECO:0000313" key="2">
    <source>
        <dbReference type="Proteomes" id="UP000072421"/>
    </source>
</evidence>
<dbReference type="PATRIC" id="fig|158899.10.peg.3875"/>
<protein>
    <submittedName>
        <fullName evidence="1">Uncharacterized protein</fullName>
    </submittedName>
</protein>
<gene>
    <name evidence="1" type="ORF">CFter6_3905</name>
</gene>
<name>A0A127PFD7_9BURK</name>
<dbReference type="RefSeq" id="WP_061541076.1">
    <property type="nucleotide sequence ID" value="NZ_CP013232.1"/>
</dbReference>
<dbReference type="EMBL" id="CP013232">
    <property type="protein sequence ID" value="AMO96522.1"/>
    <property type="molecule type" value="Genomic_DNA"/>
</dbReference>
<accession>A0A127PFD7</accession>